<evidence type="ECO:0000313" key="2">
    <source>
        <dbReference type="Proteomes" id="UP000199032"/>
    </source>
</evidence>
<dbReference type="Proteomes" id="UP000199032">
    <property type="component" value="Unassembled WGS sequence"/>
</dbReference>
<accession>A0A0S4L8R4</accession>
<gene>
    <name evidence="1" type="ORF">COMA1_11514</name>
</gene>
<name>A0A0S4L8R4_9BACT</name>
<keyword evidence="2" id="KW-1185">Reference proteome</keyword>
<proteinExistence type="predicted"/>
<dbReference type="AlphaFoldDB" id="A0A0S4L8R4"/>
<evidence type="ECO:0000313" key="1">
    <source>
        <dbReference type="EMBL" id="CUS34097.1"/>
    </source>
</evidence>
<dbReference type="EMBL" id="CZQA01000001">
    <property type="protein sequence ID" value="CUS34097.1"/>
    <property type="molecule type" value="Genomic_DNA"/>
</dbReference>
<dbReference type="STRING" id="1742972.COMA1_11514"/>
<reference evidence="1 2" key="1">
    <citation type="submission" date="2015-10" db="EMBL/GenBank/DDBJ databases">
        <authorList>
            <person name="Gilbert D.G."/>
        </authorList>
    </citation>
    <scope>NUCLEOTIDE SEQUENCE [LARGE SCALE GENOMIC DNA]</scope>
    <source>
        <strain evidence="1">COMA1</strain>
    </source>
</reference>
<protein>
    <submittedName>
        <fullName evidence="1">Uncharacterized protein</fullName>
    </submittedName>
</protein>
<sequence>MLVPVDFFPNEIFKDRDGIHAIPLDVLTTTSSNARMKRKCSVFFLDLVLGVPDSS</sequence>
<organism evidence="1 2">
    <name type="scientific">Candidatus Nitrospira nitrosa</name>
    <dbReference type="NCBI Taxonomy" id="1742972"/>
    <lineage>
        <taxon>Bacteria</taxon>
        <taxon>Pseudomonadati</taxon>
        <taxon>Nitrospirota</taxon>
        <taxon>Nitrospiria</taxon>
        <taxon>Nitrospirales</taxon>
        <taxon>Nitrospiraceae</taxon>
        <taxon>Nitrospira</taxon>
    </lineage>
</organism>